<dbReference type="PANTHER" id="PTHR31874">
    <property type="entry name" value="CCT MOTIF FAMILY PROTEIN, EXPRESSED"/>
    <property type="match status" value="1"/>
</dbReference>
<comment type="subcellular location">
    <subcellularLocation>
        <location evidence="1 3">Nucleus</location>
    </subcellularLocation>
</comment>
<dbReference type="InterPro" id="IPR052453">
    <property type="entry name" value="CONSTANS-like_ZF"/>
</dbReference>
<evidence type="ECO:0000256" key="2">
    <source>
        <dbReference type="ARBA" id="ARBA00023242"/>
    </source>
</evidence>
<evidence type="ECO:0000256" key="1">
    <source>
        <dbReference type="ARBA" id="ARBA00004123"/>
    </source>
</evidence>
<dbReference type="PROSITE" id="PS51017">
    <property type="entry name" value="CCT"/>
    <property type="match status" value="1"/>
</dbReference>
<feature type="compositionally biased region" description="Basic residues" evidence="4">
    <location>
        <begin position="37"/>
        <end position="51"/>
    </location>
</feature>
<dbReference type="Proteomes" id="UP001418222">
    <property type="component" value="Unassembled WGS sequence"/>
</dbReference>
<protein>
    <submittedName>
        <fullName evidence="6">Zinc finger protein CONSTANS-LIKE 16</fullName>
    </submittedName>
</protein>
<dbReference type="GO" id="GO:0006355">
    <property type="term" value="P:regulation of DNA-templated transcription"/>
    <property type="evidence" value="ECO:0007669"/>
    <property type="project" value="TreeGrafter"/>
</dbReference>
<proteinExistence type="predicted"/>
<dbReference type="EMBL" id="JBBWWQ010000013">
    <property type="protein sequence ID" value="KAK8933276.1"/>
    <property type="molecule type" value="Genomic_DNA"/>
</dbReference>
<dbReference type="AlphaFoldDB" id="A0AAP0B7Z4"/>
<accession>A0AAP0B7Z4</accession>
<comment type="caution">
    <text evidence="6">The sequence shown here is derived from an EMBL/GenBank/DDBJ whole genome shotgun (WGS) entry which is preliminary data.</text>
</comment>
<evidence type="ECO:0000259" key="5">
    <source>
        <dbReference type="PROSITE" id="PS51017"/>
    </source>
</evidence>
<dbReference type="Pfam" id="PF06203">
    <property type="entry name" value="CCT"/>
    <property type="match status" value="1"/>
</dbReference>
<dbReference type="InterPro" id="IPR010402">
    <property type="entry name" value="CCT_domain"/>
</dbReference>
<name>A0AAP0B7Z4_9ASPA</name>
<gene>
    <name evidence="6" type="primary">COL16</name>
    <name evidence="6" type="ORF">KSP39_PZI015440</name>
</gene>
<evidence type="ECO:0000256" key="4">
    <source>
        <dbReference type="SAM" id="MobiDB-lite"/>
    </source>
</evidence>
<keyword evidence="7" id="KW-1185">Reference proteome</keyword>
<evidence type="ECO:0000256" key="3">
    <source>
        <dbReference type="PROSITE-ProRule" id="PRU00357"/>
    </source>
</evidence>
<sequence>MSHRRVKSPAAANAISGKTAPLLRPCPAPSVPAWHNGFKRKARTPRRHHKPAVPELESSADEEEEEEQQLLYRVPVFDPALAFSDPSPPPATPTPSQAVSVGEPGRAEFAPTELEIAEFAADMESLLGQGLAGGESFSLEDLGLMEERESGASGEVAPAVKGEMEEDWKHGPGLRFEMEVDISRETLDLDFGGGLPEMVAGAVAPEAEEEEGVTSGVGLRLNYESVMTAWMARGRSPWISSGKRPWMGTEECWLACMGMRGGEMGRGITPMSVGREARVTRYREKRRTRLFSKKIRYEVRKLNAEKRPRMKGRFVKRSSFTSTAPTISETMT</sequence>
<dbReference type="PANTHER" id="PTHR31874:SF1">
    <property type="entry name" value="ZINC FINGER PROTEIN CONSTANS-LIKE 6"/>
    <property type="match status" value="1"/>
</dbReference>
<evidence type="ECO:0000313" key="6">
    <source>
        <dbReference type="EMBL" id="KAK8933276.1"/>
    </source>
</evidence>
<dbReference type="GO" id="GO:0005634">
    <property type="term" value="C:nucleus"/>
    <property type="evidence" value="ECO:0007669"/>
    <property type="project" value="UniProtKB-SubCell"/>
</dbReference>
<organism evidence="6 7">
    <name type="scientific">Platanthera zijinensis</name>
    <dbReference type="NCBI Taxonomy" id="2320716"/>
    <lineage>
        <taxon>Eukaryota</taxon>
        <taxon>Viridiplantae</taxon>
        <taxon>Streptophyta</taxon>
        <taxon>Embryophyta</taxon>
        <taxon>Tracheophyta</taxon>
        <taxon>Spermatophyta</taxon>
        <taxon>Magnoliopsida</taxon>
        <taxon>Liliopsida</taxon>
        <taxon>Asparagales</taxon>
        <taxon>Orchidaceae</taxon>
        <taxon>Orchidoideae</taxon>
        <taxon>Orchideae</taxon>
        <taxon>Orchidinae</taxon>
        <taxon>Platanthera</taxon>
    </lineage>
</organism>
<evidence type="ECO:0000313" key="7">
    <source>
        <dbReference type="Proteomes" id="UP001418222"/>
    </source>
</evidence>
<keyword evidence="2 3" id="KW-0539">Nucleus</keyword>
<feature type="domain" description="CCT" evidence="5">
    <location>
        <begin position="275"/>
        <end position="317"/>
    </location>
</feature>
<feature type="compositionally biased region" description="Acidic residues" evidence="4">
    <location>
        <begin position="58"/>
        <end position="68"/>
    </location>
</feature>
<feature type="region of interest" description="Disordered" evidence="4">
    <location>
        <begin position="1"/>
        <end position="102"/>
    </location>
</feature>
<reference evidence="6 7" key="1">
    <citation type="journal article" date="2022" name="Nat. Plants">
        <title>Genomes of leafy and leafless Platanthera orchids illuminate the evolution of mycoheterotrophy.</title>
        <authorList>
            <person name="Li M.H."/>
            <person name="Liu K.W."/>
            <person name="Li Z."/>
            <person name="Lu H.C."/>
            <person name="Ye Q.L."/>
            <person name="Zhang D."/>
            <person name="Wang J.Y."/>
            <person name="Li Y.F."/>
            <person name="Zhong Z.M."/>
            <person name="Liu X."/>
            <person name="Yu X."/>
            <person name="Liu D.K."/>
            <person name="Tu X.D."/>
            <person name="Liu B."/>
            <person name="Hao Y."/>
            <person name="Liao X.Y."/>
            <person name="Jiang Y.T."/>
            <person name="Sun W.H."/>
            <person name="Chen J."/>
            <person name="Chen Y.Q."/>
            <person name="Ai Y."/>
            <person name="Zhai J.W."/>
            <person name="Wu S.S."/>
            <person name="Zhou Z."/>
            <person name="Hsiao Y.Y."/>
            <person name="Wu W.L."/>
            <person name="Chen Y.Y."/>
            <person name="Lin Y.F."/>
            <person name="Hsu J.L."/>
            <person name="Li C.Y."/>
            <person name="Wang Z.W."/>
            <person name="Zhao X."/>
            <person name="Zhong W.Y."/>
            <person name="Ma X.K."/>
            <person name="Ma L."/>
            <person name="Huang J."/>
            <person name="Chen G.Z."/>
            <person name="Huang M.Z."/>
            <person name="Huang L."/>
            <person name="Peng D.H."/>
            <person name="Luo Y.B."/>
            <person name="Zou S.Q."/>
            <person name="Chen S.P."/>
            <person name="Lan S."/>
            <person name="Tsai W.C."/>
            <person name="Van de Peer Y."/>
            <person name="Liu Z.J."/>
        </authorList>
    </citation>
    <scope>NUCLEOTIDE SEQUENCE [LARGE SCALE GENOMIC DNA]</scope>
    <source>
        <strain evidence="6">Lor287</strain>
    </source>
</reference>